<reference evidence="1 2" key="1">
    <citation type="journal article" date="2014" name="Appl. Environ. Microbiol.">
        <title>Genomic encyclopedia of type strains of the genus Bifidobacterium.</title>
        <authorList>
            <person name="Milani C."/>
            <person name="Lugli G.A."/>
            <person name="Duranti S."/>
            <person name="Turroni F."/>
            <person name="Bottacini F."/>
            <person name="Mangifesta M."/>
            <person name="Sanchez B."/>
            <person name="Viappiani A."/>
            <person name="Mancabelli L."/>
            <person name="Taminiau B."/>
            <person name="Delcenserie V."/>
            <person name="Barrangou R."/>
            <person name="Margolles A."/>
            <person name="van Sinderen D."/>
            <person name="Ventura M."/>
        </authorList>
    </citation>
    <scope>NUCLEOTIDE SEQUENCE [LARGE SCALE GENOMIC DNA]</scope>
    <source>
        <strain evidence="1 2">DSM 19703</strain>
    </source>
</reference>
<evidence type="ECO:0000313" key="2">
    <source>
        <dbReference type="Proteomes" id="UP000028730"/>
    </source>
</evidence>
<keyword evidence="2" id="KW-1185">Reference proteome</keyword>
<sequence length="176" mass="18061">MPAGSAVGDTRTESTNVTHDGVDKADITVGVLSAGDTVLDRRIIGACRDEGLRAVYASVGSDESPADSAGVNMQGLTSRVVNVVVVPGLQAFGHGGSSKEAVLWESALEDAREAGIPVVLVDNSGHPLKRTLTAVSLHVVEGPSDAVTTLEDALALVINDNPHPRSMEVSLGTNGK</sequence>
<dbReference type="Proteomes" id="UP000028730">
    <property type="component" value="Unassembled WGS sequence"/>
</dbReference>
<gene>
    <name evidence="1" type="ORF">BBOMB_0749</name>
</gene>
<dbReference type="eggNOG" id="ENOG5031MP9">
    <property type="taxonomic scope" value="Bacteria"/>
</dbReference>
<dbReference type="EMBL" id="ATLK01000001">
    <property type="protein sequence ID" value="KFF31399.1"/>
    <property type="molecule type" value="Genomic_DNA"/>
</dbReference>
<comment type="caution">
    <text evidence="1">The sequence shown here is derived from an EMBL/GenBank/DDBJ whole genome shotgun (WGS) entry which is preliminary data.</text>
</comment>
<proteinExistence type="predicted"/>
<dbReference type="STRING" id="1341695.BBOMB_0749"/>
<organism evidence="1 2">
    <name type="scientific">Bifidobacterium bombi DSM 19703</name>
    <dbReference type="NCBI Taxonomy" id="1341695"/>
    <lineage>
        <taxon>Bacteria</taxon>
        <taxon>Bacillati</taxon>
        <taxon>Actinomycetota</taxon>
        <taxon>Actinomycetes</taxon>
        <taxon>Bifidobacteriales</taxon>
        <taxon>Bifidobacteriaceae</taxon>
        <taxon>Bifidobacterium</taxon>
    </lineage>
</organism>
<dbReference type="AlphaFoldDB" id="A0A080N695"/>
<protein>
    <submittedName>
        <fullName evidence="1">Uncharacterized protein</fullName>
    </submittedName>
</protein>
<accession>A0A080N695</accession>
<name>A0A080N695_9BIFI</name>
<evidence type="ECO:0000313" key="1">
    <source>
        <dbReference type="EMBL" id="KFF31399.1"/>
    </source>
</evidence>